<dbReference type="Gene3D" id="3.30.70.270">
    <property type="match status" value="1"/>
</dbReference>
<evidence type="ECO:0000259" key="1">
    <source>
        <dbReference type="Pfam" id="PF00078"/>
    </source>
</evidence>
<feature type="domain" description="Integrase zinc-binding" evidence="2">
    <location>
        <begin position="710"/>
        <end position="760"/>
    </location>
</feature>
<comment type="caution">
    <text evidence="3">The sequence shown here is derived from an EMBL/GenBank/DDBJ whole genome shotgun (WGS) entry which is preliminary data.</text>
</comment>
<dbReference type="PANTHER" id="PTHR47331:SF1">
    <property type="entry name" value="GAG-LIKE PROTEIN"/>
    <property type="match status" value="1"/>
</dbReference>
<gene>
    <name evidence="3" type="ORF">Fcan01_20208</name>
</gene>
<accession>A0A226DIJ1</accession>
<keyword evidence="4" id="KW-1185">Reference proteome</keyword>
<dbReference type="InterPro" id="IPR041588">
    <property type="entry name" value="Integrase_H2C2"/>
</dbReference>
<sequence length="833" mass="96331">MDPTIRRVSHGWESGLLWRDEDVKLPCNKNYAFQRLKSMEKKMDQDPEFARQYVERIQEYQEKGFAKILPPEKAAIETSRTFYLPHFMAYNAKKPKKYRFVFDAAAKVYGRSLNDHLLQGPDKLVSLPGALLKFRQRRIGVTGDIKDMFHRIKIREEDACAQRFLWRGMDRDRDPDVMKMGVLIFGASCSPACAQEAKNKNAEQFKEEFPDAYKAIVHRHYMDDLLDSYDTEAQAIQMQKDIFEVHRRGSFHICNWLSNNPEVMNAIPAELQSKTSESLDINKEDQIERVLGLFWMPEEDNFTFCLKYLKVSEEVMKGRRIPTKREILSLVMSVFDPLGFLSTLTIKAKMILQRTWISEIGWDDEIPSSTHQAWKLWLTLLESITEFKVPRCYCPTFSRSTDNQLHIFGDGSEEAFGVVAYFRIAHGSQVTTALVMAKANVAPIKHLTIPRMELQAAVIAARLAKFIQDHHDVDIHKTVFWSDSQTVLNWIRADGKRYQQFVASRIGEIHELTDASQWRWISTKENPADELTRMSSHCDWTSQSRWINGPEFLKLEENLWPTQKRTSKNEMTAEAELELKKEQILRIEEKRKCSLDASNISSWTRLIRVTAYILRFIAKIRKVPSRTGALFPSELRGAQMYWNRVAQMESFPDEVAALKNGTSLPSKNMLTGLSVKLDDGLLRIAGRLENANLPFRQRRPIILSRHHPYVKLLVQYFHEICGHHGQERICNEIRQQYHVIGLRTAVRAAQSRCQSCKNRRAVPIPPEMGQLPKFRVENPGYPFNMTGLDYFGPIQVTVKRSTEKRYVALLCLCLLACVAKSQDKVVCKLGPLF</sequence>
<name>A0A226DIJ1_FOLCA</name>
<proteinExistence type="predicted"/>
<dbReference type="Pfam" id="PF05380">
    <property type="entry name" value="Peptidase_A17"/>
    <property type="match status" value="1"/>
</dbReference>
<dbReference type="PANTHER" id="PTHR47331">
    <property type="entry name" value="PHD-TYPE DOMAIN-CONTAINING PROTEIN"/>
    <property type="match status" value="1"/>
</dbReference>
<dbReference type="Gene3D" id="3.30.420.10">
    <property type="entry name" value="Ribonuclease H-like superfamily/Ribonuclease H"/>
    <property type="match status" value="1"/>
</dbReference>
<dbReference type="EMBL" id="LNIX01000018">
    <property type="protein sequence ID" value="OXA45362.1"/>
    <property type="molecule type" value="Genomic_DNA"/>
</dbReference>
<dbReference type="Proteomes" id="UP000198287">
    <property type="component" value="Unassembled WGS sequence"/>
</dbReference>
<dbReference type="InterPro" id="IPR000477">
    <property type="entry name" value="RT_dom"/>
</dbReference>
<dbReference type="OrthoDB" id="8063085at2759"/>
<dbReference type="GO" id="GO:0071897">
    <property type="term" value="P:DNA biosynthetic process"/>
    <property type="evidence" value="ECO:0007669"/>
    <property type="project" value="UniProtKB-ARBA"/>
</dbReference>
<dbReference type="Gene3D" id="3.10.10.10">
    <property type="entry name" value="HIV Type 1 Reverse Transcriptase, subunit A, domain 1"/>
    <property type="match status" value="1"/>
</dbReference>
<protein>
    <submittedName>
        <fullName evidence="3">Gag-Pol polyprotein</fullName>
    </submittedName>
</protein>
<reference evidence="3 4" key="1">
    <citation type="submission" date="2015-12" db="EMBL/GenBank/DDBJ databases">
        <title>The genome of Folsomia candida.</title>
        <authorList>
            <person name="Faddeeva A."/>
            <person name="Derks M.F."/>
            <person name="Anvar Y."/>
            <person name="Smit S."/>
            <person name="Van Straalen N."/>
            <person name="Roelofs D."/>
        </authorList>
    </citation>
    <scope>NUCLEOTIDE SEQUENCE [LARGE SCALE GENOMIC DNA]</scope>
    <source>
        <strain evidence="3 4">VU population</strain>
        <tissue evidence="3">Whole body</tissue>
    </source>
</reference>
<dbReference type="SUPFAM" id="SSF56672">
    <property type="entry name" value="DNA/RNA polymerases"/>
    <property type="match status" value="1"/>
</dbReference>
<dbReference type="STRING" id="158441.A0A226DIJ1"/>
<evidence type="ECO:0000313" key="3">
    <source>
        <dbReference type="EMBL" id="OXA45362.1"/>
    </source>
</evidence>
<dbReference type="GO" id="GO:0003676">
    <property type="term" value="F:nucleic acid binding"/>
    <property type="evidence" value="ECO:0007669"/>
    <property type="project" value="InterPro"/>
</dbReference>
<dbReference type="Pfam" id="PF00078">
    <property type="entry name" value="RVT_1"/>
    <property type="match status" value="1"/>
</dbReference>
<evidence type="ECO:0000259" key="2">
    <source>
        <dbReference type="Pfam" id="PF17921"/>
    </source>
</evidence>
<organism evidence="3 4">
    <name type="scientific">Folsomia candida</name>
    <name type="common">Springtail</name>
    <dbReference type="NCBI Taxonomy" id="158441"/>
    <lineage>
        <taxon>Eukaryota</taxon>
        <taxon>Metazoa</taxon>
        <taxon>Ecdysozoa</taxon>
        <taxon>Arthropoda</taxon>
        <taxon>Hexapoda</taxon>
        <taxon>Collembola</taxon>
        <taxon>Entomobryomorpha</taxon>
        <taxon>Isotomoidea</taxon>
        <taxon>Isotomidae</taxon>
        <taxon>Proisotominae</taxon>
        <taxon>Folsomia</taxon>
    </lineage>
</organism>
<dbReference type="InterPro" id="IPR008042">
    <property type="entry name" value="Retrotrans_Pao"/>
</dbReference>
<evidence type="ECO:0000313" key="4">
    <source>
        <dbReference type="Proteomes" id="UP000198287"/>
    </source>
</evidence>
<dbReference type="InterPro" id="IPR036397">
    <property type="entry name" value="RNaseH_sf"/>
</dbReference>
<dbReference type="InterPro" id="IPR043128">
    <property type="entry name" value="Rev_trsase/Diguanyl_cyclase"/>
</dbReference>
<dbReference type="Gene3D" id="1.10.340.70">
    <property type="match status" value="1"/>
</dbReference>
<dbReference type="Pfam" id="PF17921">
    <property type="entry name" value="Integrase_H2C2"/>
    <property type="match status" value="1"/>
</dbReference>
<dbReference type="CDD" id="cd01644">
    <property type="entry name" value="RT_pepA17"/>
    <property type="match status" value="1"/>
</dbReference>
<dbReference type="OMA" id="WISTKEN"/>
<feature type="domain" description="Reverse transcriptase" evidence="1">
    <location>
        <begin position="93"/>
        <end position="247"/>
    </location>
</feature>
<dbReference type="AlphaFoldDB" id="A0A226DIJ1"/>
<dbReference type="InterPro" id="IPR043502">
    <property type="entry name" value="DNA/RNA_pol_sf"/>
</dbReference>